<feature type="domain" description="Ketopantoate reductase N-terminal" evidence="10">
    <location>
        <begin position="6"/>
        <end position="152"/>
    </location>
</feature>
<dbReference type="InterPro" id="IPR013328">
    <property type="entry name" value="6PGD_dom2"/>
</dbReference>
<dbReference type="Gene3D" id="3.40.50.720">
    <property type="entry name" value="NAD(P)-binding Rossmann-like Domain"/>
    <property type="match status" value="1"/>
</dbReference>
<keyword evidence="13" id="KW-1185">Reference proteome</keyword>
<dbReference type="PANTHER" id="PTHR43765:SF2">
    <property type="entry name" value="2-DEHYDROPANTOATE 2-REDUCTASE"/>
    <property type="match status" value="1"/>
</dbReference>
<feature type="domain" description="Ketopantoate reductase C-terminal" evidence="11">
    <location>
        <begin position="182"/>
        <end position="321"/>
    </location>
</feature>
<dbReference type="NCBIfam" id="TIGR00745">
    <property type="entry name" value="apbA_panE"/>
    <property type="match status" value="1"/>
</dbReference>
<evidence type="ECO:0000313" key="13">
    <source>
        <dbReference type="Proteomes" id="UP001327027"/>
    </source>
</evidence>
<keyword evidence="5 9" id="KW-0521">NADP</keyword>
<keyword evidence="9" id="KW-0566">Pantothenate biosynthesis</keyword>
<dbReference type="EMBL" id="JAYKLX010000012">
    <property type="protein sequence ID" value="MEB3348230.1"/>
    <property type="molecule type" value="Genomic_DNA"/>
</dbReference>
<dbReference type="GO" id="GO:0008677">
    <property type="term" value="F:2-dehydropantoate 2-reductase activity"/>
    <property type="evidence" value="ECO:0007669"/>
    <property type="project" value="UniProtKB-EC"/>
</dbReference>
<evidence type="ECO:0000256" key="6">
    <source>
        <dbReference type="ARBA" id="ARBA00023002"/>
    </source>
</evidence>
<dbReference type="Pfam" id="PF08546">
    <property type="entry name" value="ApbA_C"/>
    <property type="match status" value="1"/>
</dbReference>
<dbReference type="InterPro" id="IPR013332">
    <property type="entry name" value="KPR_N"/>
</dbReference>
<dbReference type="SUPFAM" id="SSF51735">
    <property type="entry name" value="NAD(P)-binding Rossmann-fold domains"/>
    <property type="match status" value="1"/>
</dbReference>
<comment type="pathway">
    <text evidence="1 9">Cofactor biosynthesis; (R)-pantothenate biosynthesis; (R)-pantoate from 3-methyl-2-oxobutanoate: step 2/2.</text>
</comment>
<evidence type="ECO:0000256" key="5">
    <source>
        <dbReference type="ARBA" id="ARBA00022857"/>
    </source>
</evidence>
<evidence type="ECO:0000313" key="12">
    <source>
        <dbReference type="EMBL" id="MEB3348230.1"/>
    </source>
</evidence>
<dbReference type="InterPro" id="IPR036291">
    <property type="entry name" value="NAD(P)-bd_dom_sf"/>
</dbReference>
<keyword evidence="6 9" id="KW-0560">Oxidoreductase</keyword>
<dbReference type="EC" id="1.1.1.169" evidence="3 9"/>
<dbReference type="Proteomes" id="UP001327027">
    <property type="component" value="Unassembled WGS sequence"/>
</dbReference>
<evidence type="ECO:0000256" key="3">
    <source>
        <dbReference type="ARBA" id="ARBA00013014"/>
    </source>
</evidence>
<dbReference type="InterPro" id="IPR013752">
    <property type="entry name" value="KPA_reductase"/>
</dbReference>
<evidence type="ECO:0000256" key="1">
    <source>
        <dbReference type="ARBA" id="ARBA00004994"/>
    </source>
</evidence>
<gene>
    <name evidence="12" type="ORF">U6A24_22320</name>
</gene>
<sequence length="343" mass="37900">MQTHIIFGAGLIGCFLGGVLTSLGQKTKLVCRPHIKEKLSNGLKLTDYLGHASETKNLNFLDSKDLKTNNENFCDFLWITVKCTGVDQASKDIRPLVGPDTILLCCQNGLGSDHIIKQQYPNNRVLRVMVPFNVAEIKPGHLHRGSEGDLSIEVTLETEDIIGSLTNQIHCNLMPVIQTDEMQALLWAKLQLNLGNSVNALANIPVKAMLQQRKYRLVIAALMKELLWVTKALHIDLPKVTALPGKYLPFVLSLPNFLFNLVANKMLAIDPTVRTSMWWDLSQGKKTEIDYLNGAIVSAAKELNIPCPANNNIISFIKLIENSGAQNPGIPAAELFEKIRTGS</sequence>
<reference evidence="12 13" key="1">
    <citation type="journal article" date="2013" name="Int. J. Syst. Evol. Microbiol.">
        <title>Aquimarina gracilis sp. nov., isolated from the gut microflora of a mussel, Mytilus coruscus, and emended description of Aquimarina spongiae.</title>
        <authorList>
            <person name="Park S.C."/>
            <person name="Choe H.N."/>
            <person name="Baik K.S."/>
            <person name="Seong C.N."/>
        </authorList>
    </citation>
    <scope>NUCLEOTIDE SEQUENCE [LARGE SCALE GENOMIC DNA]</scope>
    <source>
        <strain evidence="12 13">PSC32</strain>
    </source>
</reference>
<comment type="catalytic activity">
    <reaction evidence="8 9">
        <text>(R)-pantoate + NADP(+) = 2-dehydropantoate + NADPH + H(+)</text>
        <dbReference type="Rhea" id="RHEA:16233"/>
        <dbReference type="ChEBI" id="CHEBI:11561"/>
        <dbReference type="ChEBI" id="CHEBI:15378"/>
        <dbReference type="ChEBI" id="CHEBI:15980"/>
        <dbReference type="ChEBI" id="CHEBI:57783"/>
        <dbReference type="ChEBI" id="CHEBI:58349"/>
        <dbReference type="EC" id="1.1.1.169"/>
    </reaction>
</comment>
<comment type="similarity">
    <text evidence="2 9">Belongs to the ketopantoate reductase family.</text>
</comment>
<evidence type="ECO:0000259" key="10">
    <source>
        <dbReference type="Pfam" id="PF02558"/>
    </source>
</evidence>
<dbReference type="InterPro" id="IPR008927">
    <property type="entry name" value="6-PGluconate_DH-like_C_sf"/>
</dbReference>
<comment type="function">
    <text evidence="9">Catalyzes the NADPH-dependent reduction of ketopantoate into pantoic acid.</text>
</comment>
<evidence type="ECO:0000256" key="8">
    <source>
        <dbReference type="ARBA" id="ARBA00048793"/>
    </source>
</evidence>
<evidence type="ECO:0000256" key="2">
    <source>
        <dbReference type="ARBA" id="ARBA00007870"/>
    </source>
</evidence>
<dbReference type="RefSeq" id="WP_324182252.1">
    <property type="nucleotide sequence ID" value="NZ_BAABAW010000018.1"/>
</dbReference>
<evidence type="ECO:0000256" key="7">
    <source>
        <dbReference type="ARBA" id="ARBA00032024"/>
    </source>
</evidence>
<dbReference type="PANTHER" id="PTHR43765">
    <property type="entry name" value="2-DEHYDROPANTOATE 2-REDUCTASE-RELATED"/>
    <property type="match status" value="1"/>
</dbReference>
<dbReference type="SUPFAM" id="SSF48179">
    <property type="entry name" value="6-phosphogluconate dehydrogenase C-terminal domain-like"/>
    <property type="match status" value="1"/>
</dbReference>
<accession>A0ABU6A2E9</accession>
<protein>
    <recommendedName>
        <fullName evidence="4 9">2-dehydropantoate 2-reductase</fullName>
        <ecNumber evidence="3 9">1.1.1.169</ecNumber>
    </recommendedName>
    <alternativeName>
        <fullName evidence="7 9">Ketopantoate reductase</fullName>
    </alternativeName>
</protein>
<dbReference type="InterPro" id="IPR003710">
    <property type="entry name" value="ApbA"/>
</dbReference>
<proteinExistence type="inferred from homology"/>
<evidence type="ECO:0000256" key="9">
    <source>
        <dbReference type="RuleBase" id="RU362068"/>
    </source>
</evidence>
<evidence type="ECO:0000256" key="4">
    <source>
        <dbReference type="ARBA" id="ARBA00019465"/>
    </source>
</evidence>
<dbReference type="Pfam" id="PF02558">
    <property type="entry name" value="ApbA"/>
    <property type="match status" value="1"/>
</dbReference>
<organism evidence="12 13">
    <name type="scientific">Aquimarina gracilis</name>
    <dbReference type="NCBI Taxonomy" id="874422"/>
    <lineage>
        <taxon>Bacteria</taxon>
        <taxon>Pseudomonadati</taxon>
        <taxon>Bacteroidota</taxon>
        <taxon>Flavobacteriia</taxon>
        <taxon>Flavobacteriales</taxon>
        <taxon>Flavobacteriaceae</taxon>
        <taxon>Aquimarina</taxon>
    </lineage>
</organism>
<dbReference type="Gene3D" id="1.10.1040.10">
    <property type="entry name" value="N-(1-d-carboxylethyl)-l-norvaline Dehydrogenase, domain 2"/>
    <property type="match status" value="1"/>
</dbReference>
<name>A0ABU6A2E9_9FLAO</name>
<comment type="caution">
    <text evidence="12">The sequence shown here is derived from an EMBL/GenBank/DDBJ whole genome shotgun (WGS) entry which is preliminary data.</text>
</comment>
<dbReference type="InterPro" id="IPR050838">
    <property type="entry name" value="Ketopantoate_reductase"/>
</dbReference>
<evidence type="ECO:0000259" key="11">
    <source>
        <dbReference type="Pfam" id="PF08546"/>
    </source>
</evidence>